<keyword evidence="2" id="KW-1185">Reference proteome</keyword>
<sequence>MWLLISGESRKSGYEEICDEVNRIHQEWGRVRKRLDDTTDPDLVDSVIYELKSLEKRYGFLIKKLKEYKRSVI</sequence>
<dbReference type="EMBL" id="FXTI01000004">
    <property type="protein sequence ID" value="SMO59507.1"/>
    <property type="molecule type" value="Genomic_DNA"/>
</dbReference>
<name>A0A521CJ77_9BACL</name>
<accession>A0A521CJ77</accession>
<evidence type="ECO:0000313" key="1">
    <source>
        <dbReference type="EMBL" id="SMO59507.1"/>
    </source>
</evidence>
<dbReference type="Pfam" id="PF10704">
    <property type="entry name" value="DUF2508"/>
    <property type="match status" value="1"/>
</dbReference>
<proteinExistence type="predicted"/>
<protein>
    <submittedName>
        <fullName evidence="1">Uncharacterized protein</fullName>
    </submittedName>
</protein>
<gene>
    <name evidence="1" type="ORF">SAMN06264849_10425</name>
</gene>
<organism evidence="1 2">
    <name type="scientific">Melghirimyces algeriensis</name>
    <dbReference type="NCBI Taxonomy" id="910412"/>
    <lineage>
        <taxon>Bacteria</taxon>
        <taxon>Bacillati</taxon>
        <taxon>Bacillota</taxon>
        <taxon>Bacilli</taxon>
        <taxon>Bacillales</taxon>
        <taxon>Thermoactinomycetaceae</taxon>
        <taxon>Melghirimyces</taxon>
    </lineage>
</organism>
<reference evidence="1 2" key="1">
    <citation type="submission" date="2017-05" db="EMBL/GenBank/DDBJ databases">
        <authorList>
            <person name="Varghese N."/>
            <person name="Submissions S."/>
        </authorList>
    </citation>
    <scope>NUCLEOTIDE SEQUENCE [LARGE SCALE GENOMIC DNA]</scope>
    <source>
        <strain evidence="1 2">DSM 45474</strain>
    </source>
</reference>
<dbReference type="Proteomes" id="UP000315636">
    <property type="component" value="Unassembled WGS sequence"/>
</dbReference>
<dbReference type="InterPro" id="IPR019644">
    <property type="entry name" value="DUF2508"/>
</dbReference>
<dbReference type="AlphaFoldDB" id="A0A521CJ77"/>
<evidence type="ECO:0000313" key="2">
    <source>
        <dbReference type="Proteomes" id="UP000315636"/>
    </source>
</evidence>